<organism evidence="3 4">
    <name type="scientific">Bombardia bombarda</name>
    <dbReference type="NCBI Taxonomy" id="252184"/>
    <lineage>
        <taxon>Eukaryota</taxon>
        <taxon>Fungi</taxon>
        <taxon>Dikarya</taxon>
        <taxon>Ascomycota</taxon>
        <taxon>Pezizomycotina</taxon>
        <taxon>Sordariomycetes</taxon>
        <taxon>Sordariomycetidae</taxon>
        <taxon>Sordariales</taxon>
        <taxon>Lasiosphaeriaceae</taxon>
        <taxon>Bombardia</taxon>
    </lineage>
</organism>
<dbReference type="AlphaFoldDB" id="A0AA39XKZ6"/>
<gene>
    <name evidence="3" type="ORF">B0T17DRAFT_47595</name>
</gene>
<evidence type="ECO:0000256" key="2">
    <source>
        <dbReference type="SAM" id="SignalP"/>
    </source>
</evidence>
<feature type="signal peptide" evidence="2">
    <location>
        <begin position="1"/>
        <end position="24"/>
    </location>
</feature>
<dbReference type="PROSITE" id="PS51257">
    <property type="entry name" value="PROKAR_LIPOPROTEIN"/>
    <property type="match status" value="1"/>
</dbReference>
<dbReference type="EMBL" id="JAULSR010000001">
    <property type="protein sequence ID" value="KAK0635546.1"/>
    <property type="molecule type" value="Genomic_DNA"/>
</dbReference>
<protein>
    <recommendedName>
        <fullName evidence="5">Secreted protein</fullName>
    </recommendedName>
</protein>
<keyword evidence="2" id="KW-0732">Signal</keyword>
<evidence type="ECO:0000313" key="3">
    <source>
        <dbReference type="EMBL" id="KAK0635546.1"/>
    </source>
</evidence>
<feature type="region of interest" description="Disordered" evidence="1">
    <location>
        <begin position="49"/>
        <end position="71"/>
    </location>
</feature>
<evidence type="ECO:0000313" key="4">
    <source>
        <dbReference type="Proteomes" id="UP001174934"/>
    </source>
</evidence>
<evidence type="ECO:0000256" key="1">
    <source>
        <dbReference type="SAM" id="MobiDB-lite"/>
    </source>
</evidence>
<feature type="chain" id="PRO_5041358769" description="Secreted protein" evidence="2">
    <location>
        <begin position="25"/>
        <end position="71"/>
    </location>
</feature>
<name>A0AA39XKZ6_9PEZI</name>
<evidence type="ECO:0008006" key="5">
    <source>
        <dbReference type="Google" id="ProtNLM"/>
    </source>
</evidence>
<reference evidence="3" key="1">
    <citation type="submission" date="2023-06" db="EMBL/GenBank/DDBJ databases">
        <title>Genome-scale phylogeny and comparative genomics of the fungal order Sordariales.</title>
        <authorList>
            <consortium name="Lawrence Berkeley National Laboratory"/>
            <person name="Hensen N."/>
            <person name="Bonometti L."/>
            <person name="Westerberg I."/>
            <person name="Brannstrom I.O."/>
            <person name="Guillou S."/>
            <person name="Cros-Aarteil S."/>
            <person name="Calhoun S."/>
            <person name="Haridas S."/>
            <person name="Kuo A."/>
            <person name="Mondo S."/>
            <person name="Pangilinan J."/>
            <person name="Riley R."/>
            <person name="LaButti K."/>
            <person name="Andreopoulos B."/>
            <person name="Lipzen A."/>
            <person name="Chen C."/>
            <person name="Yanf M."/>
            <person name="Daum C."/>
            <person name="Ng V."/>
            <person name="Clum A."/>
            <person name="Steindorff A."/>
            <person name="Ohm R."/>
            <person name="Martin F."/>
            <person name="Silar P."/>
            <person name="Natvig D."/>
            <person name="Lalanne C."/>
            <person name="Gautier V."/>
            <person name="Ament-velasquez S.L."/>
            <person name="Kruys A."/>
            <person name="Hutchinson M.I."/>
            <person name="Powell A.J."/>
            <person name="Barry K."/>
            <person name="Miller A.N."/>
            <person name="Grigoriev I.V."/>
            <person name="Debuchy R."/>
            <person name="Gladieux P."/>
            <person name="Thoren M.H."/>
            <person name="Johannesson H."/>
        </authorList>
    </citation>
    <scope>NUCLEOTIDE SEQUENCE</scope>
    <source>
        <strain evidence="3">SMH3391-2</strain>
    </source>
</reference>
<keyword evidence="4" id="KW-1185">Reference proteome</keyword>
<sequence length="71" mass="7537">MQTPARAAIAAGCWLAGCLSGGQAGGCATTTTTTTTTVYRMLAIPEHGSLPRLQEGSEQRPFSAFPLRRRR</sequence>
<proteinExistence type="predicted"/>
<comment type="caution">
    <text evidence="3">The sequence shown here is derived from an EMBL/GenBank/DDBJ whole genome shotgun (WGS) entry which is preliminary data.</text>
</comment>
<accession>A0AA39XKZ6</accession>
<dbReference type="Proteomes" id="UP001174934">
    <property type="component" value="Unassembled WGS sequence"/>
</dbReference>